<evidence type="ECO:0000313" key="1">
    <source>
        <dbReference type="EMBL" id="GAG55788.1"/>
    </source>
</evidence>
<accession>X0Z5W2</accession>
<reference evidence="1" key="1">
    <citation type="journal article" date="2014" name="Front. Microbiol.">
        <title>High frequency of phylogenetically diverse reductive dehalogenase-homologous genes in deep subseafloor sedimentary metagenomes.</title>
        <authorList>
            <person name="Kawai M."/>
            <person name="Futagami T."/>
            <person name="Toyoda A."/>
            <person name="Takaki Y."/>
            <person name="Nishi S."/>
            <person name="Hori S."/>
            <person name="Arai W."/>
            <person name="Tsubouchi T."/>
            <person name="Morono Y."/>
            <person name="Uchiyama I."/>
            <person name="Ito T."/>
            <person name="Fujiyama A."/>
            <person name="Inagaki F."/>
            <person name="Takami H."/>
        </authorList>
    </citation>
    <scope>NUCLEOTIDE SEQUENCE</scope>
    <source>
        <strain evidence="1">Expedition CK06-06</strain>
    </source>
</reference>
<comment type="caution">
    <text evidence="1">The sequence shown here is derived from an EMBL/GenBank/DDBJ whole genome shotgun (WGS) entry which is preliminary data.</text>
</comment>
<organism evidence="1">
    <name type="scientific">marine sediment metagenome</name>
    <dbReference type="NCBI Taxonomy" id="412755"/>
    <lineage>
        <taxon>unclassified sequences</taxon>
        <taxon>metagenomes</taxon>
        <taxon>ecological metagenomes</taxon>
    </lineage>
</organism>
<protein>
    <submittedName>
        <fullName evidence="1">Uncharacterized protein</fullName>
    </submittedName>
</protein>
<dbReference type="EMBL" id="BART01008618">
    <property type="protein sequence ID" value="GAG55788.1"/>
    <property type="molecule type" value="Genomic_DNA"/>
</dbReference>
<name>X0Z5W2_9ZZZZ</name>
<dbReference type="AlphaFoldDB" id="X0Z5W2"/>
<proteinExistence type="predicted"/>
<sequence>ITMYNNLNESDMDDECPSTNNRCPVCREDIFEIQSDVKFFNKNLLIYDYRMKIKNF</sequence>
<feature type="non-terminal residue" evidence="1">
    <location>
        <position position="1"/>
    </location>
</feature>
<gene>
    <name evidence="1" type="ORF">S01H4_19338</name>
</gene>